<dbReference type="EMBL" id="JBHSEN010000001">
    <property type="protein sequence ID" value="MFC4429329.1"/>
    <property type="molecule type" value="Genomic_DNA"/>
</dbReference>
<dbReference type="RefSeq" id="WP_344228585.1">
    <property type="nucleotide sequence ID" value="NZ_BAAALH010000002.1"/>
</dbReference>
<reference evidence="2" key="1">
    <citation type="journal article" date="2019" name="Int. J. Syst. Evol. Microbiol.">
        <title>The Global Catalogue of Microorganisms (GCM) 10K type strain sequencing project: providing services to taxonomists for standard genome sequencing and annotation.</title>
        <authorList>
            <consortium name="The Broad Institute Genomics Platform"/>
            <consortium name="The Broad Institute Genome Sequencing Center for Infectious Disease"/>
            <person name="Wu L."/>
            <person name="Ma J."/>
        </authorList>
    </citation>
    <scope>NUCLEOTIDE SEQUENCE [LARGE SCALE GENOMIC DNA]</scope>
    <source>
        <strain evidence="2">CGMCC 1.12125</strain>
    </source>
</reference>
<dbReference type="Proteomes" id="UP001595965">
    <property type="component" value="Unassembled WGS sequence"/>
</dbReference>
<proteinExistence type="predicted"/>
<sequence>MAVDTSQLPTRLPSSGTIDPAARKVRSLGTTVSGHYADAAETWTQLSDGRLITPHSARVYTAFVDVMKPYVDAYETLTDEAASALENFSDDIEGLRTRYTDAKTDAATHNTMPRVDRPDDYADDGAGIQSRVDAVAEDYDTAVQTCANALRGLNPTSGVTVNANLSDAMLAIGASQNTAASGGAGALSLRTRDGKLYFQFDAQHYQTLTGKPGSWQTSRLSSSTLGQLGVPQSYLNRLNDAATGGNRLSNNTTGAMLDGLDPKTPLGALVARYPFLKNTKLNVDGGRGTFRVQLTSGSGRSPSGTPTSVTALTSRLRTVERIAGNPALGRTLLVGGAALTFTGEYGSSYNESLMRNPGASEAEHQRTAAVDAGVVAGAETAGALVGARVGQVAGAAIGQALIPIPGVGAAIGGVAGNFIGGFVGGKVGNSVGQAINEFRHTDGNVLEKGAAAGKAFLSSLNPFG</sequence>
<comment type="caution">
    <text evidence="1">The sequence shown here is derived from an EMBL/GenBank/DDBJ whole genome shotgun (WGS) entry which is preliminary data.</text>
</comment>
<accession>A0ABV8XWP6</accession>
<evidence type="ECO:0000313" key="1">
    <source>
        <dbReference type="EMBL" id="MFC4429329.1"/>
    </source>
</evidence>
<gene>
    <name evidence="1" type="ORF">ACFO0K_06525</name>
</gene>
<evidence type="ECO:0000313" key="2">
    <source>
        <dbReference type="Proteomes" id="UP001595965"/>
    </source>
</evidence>
<keyword evidence="2" id="KW-1185">Reference proteome</keyword>
<organism evidence="1 2">
    <name type="scientific">Citricoccus alkalitolerans</name>
    <dbReference type="NCBI Taxonomy" id="246603"/>
    <lineage>
        <taxon>Bacteria</taxon>
        <taxon>Bacillati</taxon>
        <taxon>Actinomycetota</taxon>
        <taxon>Actinomycetes</taxon>
        <taxon>Micrococcales</taxon>
        <taxon>Micrococcaceae</taxon>
        <taxon>Citricoccus</taxon>
    </lineage>
</organism>
<protein>
    <recommendedName>
        <fullName evidence="3">WXG100 family type VII secretion target</fullName>
    </recommendedName>
</protein>
<evidence type="ECO:0008006" key="3">
    <source>
        <dbReference type="Google" id="ProtNLM"/>
    </source>
</evidence>
<name>A0ABV8XWP6_9MICC</name>